<evidence type="ECO:0000313" key="1">
    <source>
        <dbReference type="EMBL" id="TCS59738.1"/>
    </source>
</evidence>
<dbReference type="PANTHER" id="PTHR40688:SF2">
    <property type="entry name" value="RIBBON-HELIX-HELIX PROTEIN COPG DOMAIN-CONTAINING PROTEIN"/>
    <property type="match status" value="1"/>
</dbReference>
<dbReference type="Proteomes" id="UP000295696">
    <property type="component" value="Unassembled WGS sequence"/>
</dbReference>
<sequence>MSIMATTSFTTRIDSELKMQLDRIARFEDRSASYVANQAIRAYVEERLATRNLIETGLALVEQGAPTLAPNAVHDWLKADDDRPFPKHDR</sequence>
<dbReference type="OrthoDB" id="5298181at2"/>
<dbReference type="InterPro" id="IPR010985">
    <property type="entry name" value="Ribbon_hlx_hlx"/>
</dbReference>
<protein>
    <submittedName>
        <fullName evidence="1">Uncharacterized protein</fullName>
    </submittedName>
</protein>
<dbReference type="EMBL" id="SLZU01000019">
    <property type="protein sequence ID" value="TCS59738.1"/>
    <property type="molecule type" value="Genomic_DNA"/>
</dbReference>
<evidence type="ECO:0000313" key="2">
    <source>
        <dbReference type="Proteomes" id="UP000295696"/>
    </source>
</evidence>
<accession>A0A4R3J1T5</accession>
<proteinExistence type="predicted"/>
<gene>
    <name evidence="1" type="ORF">EDD52_11941</name>
</gene>
<dbReference type="RefSeq" id="WP_132247865.1">
    <property type="nucleotide sequence ID" value="NZ_SLZU01000019.1"/>
</dbReference>
<dbReference type="GO" id="GO:0006355">
    <property type="term" value="P:regulation of DNA-templated transcription"/>
    <property type="evidence" value="ECO:0007669"/>
    <property type="project" value="InterPro"/>
</dbReference>
<organism evidence="1 2">
    <name type="scientific">Primorskyibacter sedentarius</name>
    <dbReference type="NCBI Taxonomy" id="745311"/>
    <lineage>
        <taxon>Bacteria</taxon>
        <taxon>Pseudomonadati</taxon>
        <taxon>Pseudomonadota</taxon>
        <taxon>Alphaproteobacteria</taxon>
        <taxon>Rhodobacterales</taxon>
        <taxon>Roseobacteraceae</taxon>
        <taxon>Primorskyibacter</taxon>
    </lineage>
</organism>
<reference evidence="1 2" key="1">
    <citation type="submission" date="2019-03" db="EMBL/GenBank/DDBJ databases">
        <title>Genomic Encyclopedia of Type Strains, Phase IV (KMG-IV): sequencing the most valuable type-strain genomes for metagenomic binning, comparative biology and taxonomic classification.</title>
        <authorList>
            <person name="Goeker M."/>
        </authorList>
    </citation>
    <scope>NUCLEOTIDE SEQUENCE [LARGE SCALE GENOMIC DNA]</scope>
    <source>
        <strain evidence="1 2">DSM 104836</strain>
    </source>
</reference>
<dbReference type="SUPFAM" id="SSF47598">
    <property type="entry name" value="Ribbon-helix-helix"/>
    <property type="match status" value="1"/>
</dbReference>
<dbReference type="AlphaFoldDB" id="A0A4R3J1T5"/>
<comment type="caution">
    <text evidence="1">The sequence shown here is derived from an EMBL/GenBank/DDBJ whole genome shotgun (WGS) entry which is preliminary data.</text>
</comment>
<dbReference type="CDD" id="cd22233">
    <property type="entry name" value="RHH_CopAso-like"/>
    <property type="match status" value="1"/>
</dbReference>
<dbReference type="InterPro" id="IPR052991">
    <property type="entry name" value="Non-func_TypeII_TA_Antitoxin"/>
</dbReference>
<keyword evidence="2" id="KW-1185">Reference proteome</keyword>
<dbReference type="PANTHER" id="PTHR40688">
    <property type="match status" value="1"/>
</dbReference>
<name>A0A4R3J1T5_9RHOB</name>